<keyword evidence="4" id="KW-0904">Protein phosphatase</keyword>
<evidence type="ECO:0000256" key="2">
    <source>
        <dbReference type="ARBA" id="ARBA00013064"/>
    </source>
</evidence>
<gene>
    <name evidence="5" type="ORF">FWILDA_LOCUS6592</name>
</gene>
<evidence type="ECO:0000313" key="6">
    <source>
        <dbReference type="Proteomes" id="UP001153678"/>
    </source>
</evidence>
<dbReference type="GO" id="GO:0005634">
    <property type="term" value="C:nucleus"/>
    <property type="evidence" value="ECO:0007669"/>
    <property type="project" value="TreeGrafter"/>
</dbReference>
<dbReference type="Proteomes" id="UP001153678">
    <property type="component" value="Unassembled WGS sequence"/>
</dbReference>
<dbReference type="EC" id="3.1.3.48" evidence="2"/>
<dbReference type="PANTHER" id="PTHR45848">
    <property type="entry name" value="DUAL SPECIFICITY PROTEIN PHOSPHATASE 12 FAMILY MEMBER"/>
    <property type="match status" value="1"/>
</dbReference>
<reference evidence="5" key="1">
    <citation type="submission" date="2022-08" db="EMBL/GenBank/DDBJ databases">
        <authorList>
            <person name="Kallberg Y."/>
            <person name="Tangrot J."/>
            <person name="Rosling A."/>
        </authorList>
    </citation>
    <scope>NUCLEOTIDE SEQUENCE</scope>
    <source>
        <strain evidence="5">Wild A</strain>
    </source>
</reference>
<accession>A0A9W4WZ60</accession>
<dbReference type="OrthoDB" id="2017893at2759"/>
<organism evidence="5 6">
    <name type="scientific">Funneliformis geosporum</name>
    <dbReference type="NCBI Taxonomy" id="1117311"/>
    <lineage>
        <taxon>Eukaryota</taxon>
        <taxon>Fungi</taxon>
        <taxon>Fungi incertae sedis</taxon>
        <taxon>Mucoromycota</taxon>
        <taxon>Glomeromycotina</taxon>
        <taxon>Glomeromycetes</taxon>
        <taxon>Glomerales</taxon>
        <taxon>Glomeraceae</taxon>
        <taxon>Funneliformis</taxon>
    </lineage>
</organism>
<dbReference type="GO" id="GO:0004725">
    <property type="term" value="F:protein tyrosine phosphatase activity"/>
    <property type="evidence" value="ECO:0007669"/>
    <property type="project" value="UniProtKB-EC"/>
</dbReference>
<comment type="caution">
    <text evidence="5">The sequence shown here is derived from an EMBL/GenBank/DDBJ whole genome shotgun (WGS) entry which is preliminary data.</text>
</comment>
<keyword evidence="6" id="KW-1185">Reference proteome</keyword>
<protein>
    <recommendedName>
        <fullName evidence="2">protein-tyrosine-phosphatase</fullName>
        <ecNumber evidence="2">3.1.3.48</ecNumber>
    </recommendedName>
</protein>
<evidence type="ECO:0000256" key="4">
    <source>
        <dbReference type="ARBA" id="ARBA00022912"/>
    </source>
</evidence>
<dbReference type="GO" id="GO:0008138">
    <property type="term" value="F:protein tyrosine/serine/threonine phosphatase activity"/>
    <property type="evidence" value="ECO:0007669"/>
    <property type="project" value="TreeGrafter"/>
</dbReference>
<sequence length="143" mass="16133">MTDIEVDTIPLSQAQIEIINHINELRVPEPQKLNLSALKCKRCRRTIISTEDFVDHNKGQGQTAFTFKKRDSSSSIKCSSYFVEPLGWILDEVQEGELEGKIKCPKCQAKLGNFSWAGMQCSCGSWVTPSFAIHREKVDEVLT</sequence>
<dbReference type="EMBL" id="CAMKVN010001211">
    <property type="protein sequence ID" value="CAI2174434.1"/>
    <property type="molecule type" value="Genomic_DNA"/>
</dbReference>
<dbReference type="PANTHER" id="PTHR45848:SF4">
    <property type="entry name" value="DUAL SPECIFICITY PROTEIN PHOSPHATASE 12"/>
    <property type="match status" value="1"/>
</dbReference>
<dbReference type="AlphaFoldDB" id="A0A9W4WZ60"/>
<evidence type="ECO:0000313" key="5">
    <source>
        <dbReference type="EMBL" id="CAI2174434.1"/>
    </source>
</evidence>
<evidence type="ECO:0000256" key="1">
    <source>
        <dbReference type="ARBA" id="ARBA00008601"/>
    </source>
</evidence>
<comment type="similarity">
    <text evidence="1">Belongs to the protein-tyrosine phosphatase family. Non-receptor class dual specificity subfamily.</text>
</comment>
<name>A0A9W4WZ60_9GLOM</name>
<keyword evidence="3" id="KW-0378">Hydrolase</keyword>
<evidence type="ECO:0000256" key="3">
    <source>
        <dbReference type="ARBA" id="ARBA00022801"/>
    </source>
</evidence>
<proteinExistence type="inferred from homology"/>